<feature type="compositionally biased region" description="Polar residues" evidence="1">
    <location>
        <begin position="300"/>
        <end position="311"/>
    </location>
</feature>
<name>A0ABV5UT95_9MICC</name>
<sequence length="428" mass="46262">MTADNRVTVSRAEDILAFIPHALGLWPKESLVAITLRGQTIGATLRVDLPSARSERVLAVYSRTIGEYLEADRDADGVLLAIFSDEGWDDGGVVRGNVSLLSSLEPVLAGCGLALRDAWFIGSEYWRSAFCADVECCPIPGRPVDQILDSRINAEMVFRGSSVRESPQLLGPGDEPAVDPGFMRAEDGKLEEMLQGWRSGRAFEEVLDVWTRVLDSGLPEEFDAEAAAFLRASLRVPAWRDAVVVLAAAGKAVARGGAEAFCTFYRDGDEGEPLVIPHGLRPASRVPLKPEGTRRPAETGNVQGSSGSGESSRCADRDINALRYGDVLLGLHPEQPDWARMTSLDEVLAMLSRLGVGEARAAALTIRGWIHWCQGRGSFADELFSQANAEQPGYRLAELLAEVLRRGTVCGWAKNPSSAWRKFGGAAA</sequence>
<dbReference type="Proteomes" id="UP001589536">
    <property type="component" value="Unassembled WGS sequence"/>
</dbReference>
<evidence type="ECO:0000256" key="1">
    <source>
        <dbReference type="SAM" id="MobiDB-lite"/>
    </source>
</evidence>
<protein>
    <submittedName>
        <fullName evidence="2">DUF4192 domain-containing protein</fullName>
    </submittedName>
</protein>
<evidence type="ECO:0000313" key="2">
    <source>
        <dbReference type="EMBL" id="MFB9715405.1"/>
    </source>
</evidence>
<reference evidence="2 3" key="1">
    <citation type="submission" date="2024-09" db="EMBL/GenBank/DDBJ databases">
        <authorList>
            <person name="Sun Q."/>
            <person name="Mori K."/>
        </authorList>
    </citation>
    <scope>NUCLEOTIDE SEQUENCE [LARGE SCALE GENOMIC DNA]</scope>
    <source>
        <strain evidence="2 3">JCM 13519</strain>
    </source>
</reference>
<organism evidence="2 3">
    <name type="scientific">Arthrobacter methylotrophus</name>
    <dbReference type="NCBI Taxonomy" id="121291"/>
    <lineage>
        <taxon>Bacteria</taxon>
        <taxon>Bacillati</taxon>
        <taxon>Actinomycetota</taxon>
        <taxon>Actinomycetes</taxon>
        <taxon>Micrococcales</taxon>
        <taxon>Micrococcaceae</taxon>
        <taxon>Arthrobacter</taxon>
    </lineage>
</organism>
<dbReference type="RefSeq" id="WP_345046934.1">
    <property type="nucleotide sequence ID" value="NZ_BAABED010000001.1"/>
</dbReference>
<evidence type="ECO:0000313" key="3">
    <source>
        <dbReference type="Proteomes" id="UP001589536"/>
    </source>
</evidence>
<accession>A0ABV5UT95</accession>
<keyword evidence="3" id="KW-1185">Reference proteome</keyword>
<feature type="region of interest" description="Disordered" evidence="1">
    <location>
        <begin position="277"/>
        <end position="313"/>
    </location>
</feature>
<comment type="caution">
    <text evidence="2">The sequence shown here is derived from an EMBL/GenBank/DDBJ whole genome shotgun (WGS) entry which is preliminary data.</text>
</comment>
<proteinExistence type="predicted"/>
<dbReference type="Pfam" id="PF13830">
    <property type="entry name" value="DUF4192"/>
    <property type="match status" value="2"/>
</dbReference>
<gene>
    <name evidence="2" type="ORF">ACFFPI_14910</name>
</gene>
<dbReference type="InterPro" id="IPR025447">
    <property type="entry name" value="DUF4192"/>
</dbReference>
<dbReference type="EMBL" id="JBHMBH010000031">
    <property type="protein sequence ID" value="MFB9715405.1"/>
    <property type="molecule type" value="Genomic_DNA"/>
</dbReference>